<dbReference type="Proteomes" id="UP000717752">
    <property type="component" value="Unassembled WGS sequence"/>
</dbReference>
<evidence type="ECO:0000313" key="1">
    <source>
        <dbReference type="EMBL" id="MBW9055011.1"/>
    </source>
</evidence>
<organism evidence="1 2">
    <name type="scientific">Rhizobium mesosinicum</name>
    <dbReference type="NCBI Taxonomy" id="335017"/>
    <lineage>
        <taxon>Bacteria</taxon>
        <taxon>Pseudomonadati</taxon>
        <taxon>Pseudomonadota</taxon>
        <taxon>Alphaproteobacteria</taxon>
        <taxon>Hyphomicrobiales</taxon>
        <taxon>Rhizobiaceae</taxon>
        <taxon>Rhizobium/Agrobacterium group</taxon>
        <taxon>Rhizobium</taxon>
    </lineage>
</organism>
<sequence length="249" mass="26483">MPMEHAGLLQRGKFDPALPASLVLHLVIGLLLLAFLPDVQPTRAPQEESIDVEVVTPPPAAAIPVPPPAVVPPPLSHGDSGSSAGGDIVPVAPETASREMPSFPPALPKPMGSGPPPLRQATELSSAKTLANPRSRVALQLLGTLSSEERYLQLCNLEALEQVSRSRPGSAPDLVAPYAMKPEKVRGNSIEVDGGAFRSKRNWFNIRFHCEVDPAGKTVTAFAFAIGDVIPKDLWQEHNLVAEDGEADQ</sequence>
<comment type="caution">
    <text evidence="1">The sequence shown here is derived from an EMBL/GenBank/DDBJ whole genome shotgun (WGS) entry which is preliminary data.</text>
</comment>
<proteinExistence type="predicted"/>
<protein>
    <submittedName>
        <fullName evidence="1">DUF930 domain-containing protein</fullName>
    </submittedName>
</protein>
<dbReference type="Pfam" id="PF06059">
    <property type="entry name" value="DUF930"/>
    <property type="match status" value="1"/>
</dbReference>
<gene>
    <name evidence="1" type="ORF">JNB85_21655</name>
</gene>
<evidence type="ECO:0000313" key="2">
    <source>
        <dbReference type="Proteomes" id="UP000717752"/>
    </source>
</evidence>
<name>A0ABS7GYM6_9HYPH</name>
<accession>A0ABS7GYM6</accession>
<reference evidence="1 2" key="1">
    <citation type="journal article" date="2021" name="MBio">
        <title>Poor Competitiveness of Bradyrhizobium in Pigeon Pea Root Colonization in Indian Soils.</title>
        <authorList>
            <person name="Chalasani D."/>
            <person name="Basu A."/>
            <person name="Pullabhotla S.V.S.R.N."/>
            <person name="Jorrin B."/>
            <person name="Neal A.L."/>
            <person name="Poole P.S."/>
            <person name="Podile A.R."/>
            <person name="Tkacz A."/>
        </authorList>
    </citation>
    <scope>NUCLEOTIDE SEQUENCE [LARGE SCALE GENOMIC DNA]</scope>
    <source>
        <strain evidence="1 2">HU56</strain>
    </source>
</reference>
<dbReference type="EMBL" id="JAEUAK010000009">
    <property type="protein sequence ID" value="MBW9055011.1"/>
    <property type="molecule type" value="Genomic_DNA"/>
</dbReference>
<dbReference type="InterPro" id="IPR009273">
    <property type="entry name" value="DUF930"/>
</dbReference>
<keyword evidence="2" id="KW-1185">Reference proteome</keyword>